<reference evidence="1 2" key="1">
    <citation type="submission" date="2018-08" db="EMBL/GenBank/DDBJ databases">
        <title>Genome sequencing of X. nasturtii WHRI 8984.</title>
        <authorList>
            <person name="Studholme D.J."/>
            <person name="Mchugh J."/>
            <person name="Vicente J."/>
        </authorList>
    </citation>
    <scope>NUCLEOTIDE SEQUENCE [LARGE SCALE GENOMIC DNA]</scope>
    <source>
        <strain evidence="1 2">WHRI 8984</strain>
    </source>
</reference>
<name>A0A3E1KI49_9XANT</name>
<evidence type="ECO:0000313" key="1">
    <source>
        <dbReference type="EMBL" id="RFF38244.1"/>
    </source>
</evidence>
<sequence length="66" mass="7482">MLGASVDMRVQTRKSTLPLARFQCGKKRLYLQIYPFDPACLTAMARQTMFLRDASLMQQQPQSSGV</sequence>
<dbReference type="AlphaFoldDB" id="A0A3E1KI49"/>
<accession>A0A3E1KI49</accession>
<protein>
    <submittedName>
        <fullName evidence="1">Uncharacterized protein</fullName>
    </submittedName>
</protein>
<dbReference type="Proteomes" id="UP000259570">
    <property type="component" value="Unassembled WGS sequence"/>
</dbReference>
<gene>
    <name evidence="1" type="ORF">DZD52_13380</name>
</gene>
<evidence type="ECO:0000313" key="2">
    <source>
        <dbReference type="Proteomes" id="UP000259570"/>
    </source>
</evidence>
<dbReference type="EMBL" id="QUZM01000025">
    <property type="protein sequence ID" value="RFF38244.1"/>
    <property type="molecule type" value="Genomic_DNA"/>
</dbReference>
<comment type="caution">
    <text evidence="1">The sequence shown here is derived from an EMBL/GenBank/DDBJ whole genome shotgun (WGS) entry which is preliminary data.</text>
</comment>
<organism evidence="1 2">
    <name type="scientific">Xanthomonas nasturtii</name>
    <dbReference type="NCBI Taxonomy" id="1843581"/>
    <lineage>
        <taxon>Bacteria</taxon>
        <taxon>Pseudomonadati</taxon>
        <taxon>Pseudomonadota</taxon>
        <taxon>Gammaproteobacteria</taxon>
        <taxon>Lysobacterales</taxon>
        <taxon>Lysobacteraceae</taxon>
        <taxon>Xanthomonas</taxon>
    </lineage>
</organism>
<proteinExistence type="predicted"/>